<dbReference type="InterPro" id="IPR003540">
    <property type="entry name" value="ADP-ribosyltransferase"/>
</dbReference>
<dbReference type="OrthoDB" id="5986190at2759"/>
<keyword evidence="1" id="KW-0677">Repeat</keyword>
<name>A0A813SR23_9BILA</name>
<dbReference type="InterPro" id="IPR011990">
    <property type="entry name" value="TPR-like_helical_dom_sf"/>
</dbReference>
<comment type="caution">
    <text evidence="5">The sequence shown here is derived from an EMBL/GenBank/DDBJ whole genome shotgun (WGS) entry which is preliminary data.</text>
</comment>
<dbReference type="AlphaFoldDB" id="A0A813SR23"/>
<protein>
    <recommendedName>
        <fullName evidence="4">ADP ribosyltransferase domain-containing protein</fullName>
    </recommendedName>
</protein>
<evidence type="ECO:0000256" key="2">
    <source>
        <dbReference type="ARBA" id="ARBA00022803"/>
    </source>
</evidence>
<gene>
    <name evidence="5" type="ORF">BJG266_LOCUS5177</name>
    <name evidence="6" type="ORF">QVE165_LOCUS33083</name>
    <name evidence="7" type="ORF">QVE165_LOCUS33301</name>
</gene>
<proteinExistence type="predicted"/>
<organism evidence="5 9">
    <name type="scientific">Adineta steineri</name>
    <dbReference type="NCBI Taxonomy" id="433720"/>
    <lineage>
        <taxon>Eukaryota</taxon>
        <taxon>Metazoa</taxon>
        <taxon>Spiralia</taxon>
        <taxon>Gnathifera</taxon>
        <taxon>Rotifera</taxon>
        <taxon>Eurotatoria</taxon>
        <taxon>Bdelloidea</taxon>
        <taxon>Adinetida</taxon>
        <taxon>Adinetidae</taxon>
        <taxon>Adineta</taxon>
    </lineage>
</organism>
<dbReference type="PROSITE" id="PS51996">
    <property type="entry name" value="TR_MART"/>
    <property type="match status" value="1"/>
</dbReference>
<dbReference type="Proteomes" id="UP000663832">
    <property type="component" value="Unassembled WGS sequence"/>
</dbReference>
<evidence type="ECO:0000313" key="8">
    <source>
        <dbReference type="Proteomes" id="UP000663832"/>
    </source>
</evidence>
<dbReference type="Proteomes" id="UP000663877">
    <property type="component" value="Unassembled WGS sequence"/>
</dbReference>
<dbReference type="Pfam" id="PF03496">
    <property type="entry name" value="ADPrib_exo_Tox"/>
    <property type="match status" value="1"/>
</dbReference>
<keyword evidence="8" id="KW-1185">Reference proteome</keyword>
<dbReference type="PANTHER" id="PTHR45641:SF19">
    <property type="entry name" value="NEPHROCYSTIN-3"/>
    <property type="match status" value="1"/>
</dbReference>
<evidence type="ECO:0000313" key="9">
    <source>
        <dbReference type="Proteomes" id="UP000663877"/>
    </source>
</evidence>
<dbReference type="PROSITE" id="PS50005">
    <property type="entry name" value="TPR"/>
    <property type="match status" value="1"/>
</dbReference>
<evidence type="ECO:0000313" key="6">
    <source>
        <dbReference type="EMBL" id="CAF1334569.1"/>
    </source>
</evidence>
<dbReference type="SUPFAM" id="SSF48452">
    <property type="entry name" value="TPR-like"/>
    <property type="match status" value="2"/>
</dbReference>
<evidence type="ECO:0000256" key="1">
    <source>
        <dbReference type="ARBA" id="ARBA00022737"/>
    </source>
</evidence>
<feature type="repeat" description="TPR" evidence="3">
    <location>
        <begin position="450"/>
        <end position="483"/>
    </location>
</feature>
<dbReference type="Gene3D" id="3.90.176.10">
    <property type="entry name" value="Toxin ADP-ribosyltransferase, Chain A, domain 1"/>
    <property type="match status" value="1"/>
</dbReference>
<dbReference type="InterPro" id="IPR019734">
    <property type="entry name" value="TPR_rpt"/>
</dbReference>
<dbReference type="EMBL" id="CAJNOM010000303">
    <property type="protein sequence ID" value="CAF1338510.1"/>
    <property type="molecule type" value="Genomic_DNA"/>
</dbReference>
<dbReference type="PANTHER" id="PTHR45641">
    <property type="entry name" value="TETRATRICOPEPTIDE REPEAT PROTEIN (AFU_ORTHOLOGUE AFUA_6G03870)"/>
    <property type="match status" value="1"/>
</dbReference>
<evidence type="ECO:0000313" key="5">
    <source>
        <dbReference type="EMBL" id="CAF0800551.1"/>
    </source>
</evidence>
<evidence type="ECO:0000259" key="4">
    <source>
        <dbReference type="Pfam" id="PF03496"/>
    </source>
</evidence>
<feature type="domain" description="ADP ribosyltransferase" evidence="4">
    <location>
        <begin position="209"/>
        <end position="389"/>
    </location>
</feature>
<accession>A0A813SR23</accession>
<dbReference type="Pfam" id="PF13424">
    <property type="entry name" value="TPR_12"/>
    <property type="match status" value="1"/>
</dbReference>
<dbReference type="EMBL" id="CAJNOI010000013">
    <property type="protein sequence ID" value="CAF0800551.1"/>
    <property type="molecule type" value="Genomic_DNA"/>
</dbReference>
<evidence type="ECO:0000256" key="3">
    <source>
        <dbReference type="PROSITE-ProRule" id="PRU00339"/>
    </source>
</evidence>
<dbReference type="Pfam" id="PF13181">
    <property type="entry name" value="TPR_8"/>
    <property type="match status" value="1"/>
</dbReference>
<reference evidence="5" key="1">
    <citation type="submission" date="2021-02" db="EMBL/GenBank/DDBJ databases">
        <authorList>
            <person name="Nowell W R."/>
        </authorList>
    </citation>
    <scope>NUCLEOTIDE SEQUENCE</scope>
</reference>
<evidence type="ECO:0000313" key="7">
    <source>
        <dbReference type="EMBL" id="CAF1338510.1"/>
    </source>
</evidence>
<dbReference type="SMART" id="SM00028">
    <property type="entry name" value="TPR"/>
    <property type="match status" value="7"/>
</dbReference>
<dbReference type="SUPFAM" id="SSF56399">
    <property type="entry name" value="ADP-ribosylation"/>
    <property type="match status" value="1"/>
</dbReference>
<sequence length="769" mass="91086">MDIHSFPCRQINNVSEEDILDVFRLIWLDQNCGNDHLDILQTKILLKQIDNKCYFYNDIYKYRDDLEKKNLFQKKSLLIISGLFVETLLNDSSINQPLSLIIFCKDYDKYKEYLNKSYVIDICTDHNLLKASIERFGPSLKGSLFANHRLNTIISLRTTSYNNTNALYSYLLFIEILKQSSNMDQAKDSMIKQINYFHCNNENYLSSIKTFNETYKSVDAIEWYTKDTFLYPLINKAFRTEDSAVWYTFRFYINDLCKQIQNAHQKLNKKERFRVYRGQHNVPKQELDNIITNRGGLISSNGFFSTSKSFIIAEAFCGIRKHEENFCSVIFDITVDANELKHTVFVDIDEYLHRTSDEEEILFNIGTVFQIDDCEKVEKEGFWRIHMHATDECIEDIQHRMEPIKNKLSTININLFLGKLLIDMHHYDKAESYFNMILRNLPEYYHPDQPFIYEYLGDLQMRVKNFNNALEYFQKSYELKQNLYSKDDQNMFMTYNHLGNYYKAIGDLKTAEIYYNKTFNYKNNPINFAITKLNLSTIFVFKKKYSKARQMCLDVQEIFKQLQPIPHADIMACQGILGDIYLKQEQYDIAQDFYLDAFQMGKTYLSIGDPRLIHCICALADLYYKQGKQTLAMDFCKEQLSIHEKYLSNTNHICIARILLKMGDLSNDISYYRKAMEIFNNNMRFDYLSTAKCLMKLAELDPNDESEISRALEIYRIIYPPGHSILIETEKELMKLRKIKRTRQCRVEQNRIEQISLIDDQIYQTEKVE</sequence>
<keyword evidence="2 3" id="KW-0802">TPR repeat</keyword>
<dbReference type="GO" id="GO:0005576">
    <property type="term" value="C:extracellular region"/>
    <property type="evidence" value="ECO:0007669"/>
    <property type="project" value="InterPro"/>
</dbReference>
<dbReference type="Gene3D" id="1.25.40.10">
    <property type="entry name" value="Tetratricopeptide repeat domain"/>
    <property type="match status" value="3"/>
</dbReference>
<dbReference type="EMBL" id="CAJNOM010000299">
    <property type="protein sequence ID" value="CAF1334569.1"/>
    <property type="molecule type" value="Genomic_DNA"/>
</dbReference>